<accession>A0A285UID6</accession>
<evidence type="ECO:0000313" key="1">
    <source>
        <dbReference type="EMBL" id="SOC41572.1"/>
    </source>
</evidence>
<dbReference type="Proteomes" id="UP000219167">
    <property type="component" value="Unassembled WGS sequence"/>
</dbReference>
<dbReference type="AlphaFoldDB" id="A0A285UID6"/>
<evidence type="ECO:0000313" key="2">
    <source>
        <dbReference type="Proteomes" id="UP000219167"/>
    </source>
</evidence>
<gene>
    <name evidence="1" type="ORF">SAMN05892877_10910</name>
</gene>
<protein>
    <submittedName>
        <fullName evidence="1">Uncharacterized protein</fullName>
    </submittedName>
</protein>
<dbReference type="EMBL" id="OBQD01000009">
    <property type="protein sequence ID" value="SOC41572.1"/>
    <property type="molecule type" value="Genomic_DNA"/>
</dbReference>
<sequence length="124" mass="11833">MSRIVKNFVAAAAIGHRRLVKFTANDGEVALATAATDLIAGVTDFPGGAEAGDRIDVVLFGQAEVVAGGTIAAGALFTAGAAGAAVAAAPAAGANGSTAGMVLTGAVSGDIVRALINRGSIQGA</sequence>
<name>A0A285UID6_9HYPH</name>
<organism evidence="1 2">
    <name type="scientific">Rhizobium subbaraonis</name>
    <dbReference type="NCBI Taxonomy" id="908946"/>
    <lineage>
        <taxon>Bacteria</taxon>
        <taxon>Pseudomonadati</taxon>
        <taxon>Pseudomonadota</taxon>
        <taxon>Alphaproteobacteria</taxon>
        <taxon>Hyphomicrobiales</taxon>
        <taxon>Rhizobiaceae</taxon>
        <taxon>Rhizobium/Agrobacterium group</taxon>
        <taxon>Rhizobium</taxon>
    </lineage>
</organism>
<reference evidence="1 2" key="1">
    <citation type="submission" date="2017-08" db="EMBL/GenBank/DDBJ databases">
        <authorList>
            <person name="de Groot N.N."/>
        </authorList>
    </citation>
    <scope>NUCLEOTIDE SEQUENCE [LARGE SCALE GENOMIC DNA]</scope>
    <source>
        <strain evidence="1 2">JC85</strain>
    </source>
</reference>
<keyword evidence="2" id="KW-1185">Reference proteome</keyword>
<proteinExistence type="predicted"/>
<dbReference type="RefSeq" id="WP_097140555.1">
    <property type="nucleotide sequence ID" value="NZ_OBQD01000009.1"/>
</dbReference>